<evidence type="ECO:0000313" key="2">
    <source>
        <dbReference type="Proteomes" id="UP000516160"/>
    </source>
</evidence>
<accession>A0A7G9W8V7</accession>
<dbReference type="EMBL" id="CP058559">
    <property type="protein sequence ID" value="QNO15119.1"/>
    <property type="molecule type" value="Genomic_DNA"/>
</dbReference>
<proteinExistence type="predicted"/>
<gene>
    <name evidence="1" type="ORF">HYG86_10280</name>
</gene>
<dbReference type="InterPro" id="IPR015231">
    <property type="entry name" value="DUF1934"/>
</dbReference>
<evidence type="ECO:0000313" key="1">
    <source>
        <dbReference type="EMBL" id="QNO15119.1"/>
    </source>
</evidence>
<sequence>MRPVQIIIKSSQQTPSGRSDMQIQVEGNLTNKNDTWYLTYKEPEGTGLDNTTTTLKLEDNKVTLLRSGYTKLKQVFVLGEITRSHYVTQYGSFEIEVDAKDIRVELLSDKGKIYLNYDLNMAGEKIEDQKLNIMFYSI</sequence>
<keyword evidence="2" id="KW-1185">Reference proteome</keyword>
<organism evidence="1 2">
    <name type="scientific">Alkalicella caledoniensis</name>
    <dbReference type="NCBI Taxonomy" id="2731377"/>
    <lineage>
        <taxon>Bacteria</taxon>
        <taxon>Bacillati</taxon>
        <taxon>Bacillota</taxon>
        <taxon>Clostridia</taxon>
        <taxon>Eubacteriales</taxon>
        <taxon>Proteinivoracaceae</taxon>
        <taxon>Alkalicella</taxon>
    </lineage>
</organism>
<dbReference type="Gene3D" id="2.40.128.20">
    <property type="match status" value="1"/>
</dbReference>
<dbReference type="Pfam" id="PF09148">
    <property type="entry name" value="DUF1934"/>
    <property type="match status" value="1"/>
</dbReference>
<dbReference type="AlphaFoldDB" id="A0A7G9W8V7"/>
<protein>
    <submittedName>
        <fullName evidence="1">DUF1934 domain-containing protein</fullName>
    </submittedName>
</protein>
<dbReference type="InterPro" id="IPR012674">
    <property type="entry name" value="Calycin"/>
</dbReference>
<name>A0A7G9W8V7_ALKCA</name>
<dbReference type="Proteomes" id="UP000516160">
    <property type="component" value="Chromosome"/>
</dbReference>
<reference evidence="1 2" key="1">
    <citation type="submission" date="2020-07" db="EMBL/GenBank/DDBJ databases">
        <title>Alkalicella. sp. LB2 genome.</title>
        <authorList>
            <person name="Postec A."/>
            <person name="Quemeneur M."/>
        </authorList>
    </citation>
    <scope>NUCLEOTIDE SEQUENCE [LARGE SCALE GENOMIC DNA]</scope>
    <source>
        <strain evidence="1 2">LB2</strain>
    </source>
</reference>
<dbReference type="RefSeq" id="WP_213165484.1">
    <property type="nucleotide sequence ID" value="NZ_CP058559.1"/>
</dbReference>
<dbReference type="KEGG" id="acae:HYG86_10280"/>
<dbReference type="SUPFAM" id="SSF50814">
    <property type="entry name" value="Lipocalins"/>
    <property type="match status" value="1"/>
</dbReference>